<evidence type="ECO:0000256" key="1">
    <source>
        <dbReference type="ARBA" id="ARBA00001971"/>
    </source>
</evidence>
<comment type="similarity">
    <text evidence="3">Belongs to the cytochrome P450 family.</text>
</comment>
<evidence type="ECO:0000256" key="11">
    <source>
        <dbReference type="ARBA" id="ARBA00023136"/>
    </source>
</evidence>
<keyword evidence="10" id="KW-0503">Monooxygenase</keyword>
<dbReference type="InterPro" id="IPR050665">
    <property type="entry name" value="Cytochrome_P450_Monooxygen"/>
</dbReference>
<evidence type="ECO:0000256" key="4">
    <source>
        <dbReference type="ARBA" id="ARBA00022617"/>
    </source>
</evidence>
<dbReference type="Proteomes" id="UP000823775">
    <property type="component" value="Unassembled WGS sequence"/>
</dbReference>
<keyword evidence="8" id="KW-0560">Oxidoreductase</keyword>
<organism evidence="12 13">
    <name type="scientific">Datura stramonium</name>
    <name type="common">Jimsonweed</name>
    <name type="synonym">Common thornapple</name>
    <dbReference type="NCBI Taxonomy" id="4076"/>
    <lineage>
        <taxon>Eukaryota</taxon>
        <taxon>Viridiplantae</taxon>
        <taxon>Streptophyta</taxon>
        <taxon>Embryophyta</taxon>
        <taxon>Tracheophyta</taxon>
        <taxon>Spermatophyta</taxon>
        <taxon>Magnoliopsida</taxon>
        <taxon>eudicotyledons</taxon>
        <taxon>Gunneridae</taxon>
        <taxon>Pentapetalae</taxon>
        <taxon>asterids</taxon>
        <taxon>lamiids</taxon>
        <taxon>Solanales</taxon>
        <taxon>Solanaceae</taxon>
        <taxon>Solanoideae</taxon>
        <taxon>Datureae</taxon>
        <taxon>Datura</taxon>
    </lineage>
</organism>
<evidence type="ECO:0008006" key="14">
    <source>
        <dbReference type="Google" id="ProtNLM"/>
    </source>
</evidence>
<dbReference type="EMBL" id="JACEIK010006867">
    <property type="protein sequence ID" value="MCE3049405.1"/>
    <property type="molecule type" value="Genomic_DNA"/>
</dbReference>
<keyword evidence="7" id="KW-1133">Transmembrane helix</keyword>
<keyword evidence="13" id="KW-1185">Reference proteome</keyword>
<comment type="cofactor">
    <cofactor evidence="1">
        <name>heme</name>
        <dbReference type="ChEBI" id="CHEBI:30413"/>
    </cofactor>
</comment>
<dbReference type="PRINTS" id="PR00464">
    <property type="entry name" value="EP450II"/>
</dbReference>
<reference evidence="12 13" key="1">
    <citation type="journal article" date="2021" name="BMC Genomics">
        <title>Datura genome reveals duplications of psychoactive alkaloid biosynthetic genes and high mutation rate following tissue culture.</title>
        <authorList>
            <person name="Rajewski A."/>
            <person name="Carter-House D."/>
            <person name="Stajich J."/>
            <person name="Litt A."/>
        </authorList>
    </citation>
    <scope>NUCLEOTIDE SEQUENCE [LARGE SCALE GENOMIC DNA]</scope>
    <source>
        <strain evidence="12">AR-01</strain>
    </source>
</reference>
<dbReference type="InterPro" id="IPR036396">
    <property type="entry name" value="Cyt_P450_sf"/>
</dbReference>
<keyword evidence="11" id="KW-0472">Membrane</keyword>
<dbReference type="SUPFAM" id="SSF48264">
    <property type="entry name" value="Cytochrome P450"/>
    <property type="match status" value="2"/>
</dbReference>
<comment type="caution">
    <text evidence="12">The sequence shown here is derived from an EMBL/GenBank/DDBJ whole genome shotgun (WGS) entry which is preliminary data.</text>
</comment>
<gene>
    <name evidence="12" type="ORF">HAX54_044761</name>
</gene>
<evidence type="ECO:0000256" key="7">
    <source>
        <dbReference type="ARBA" id="ARBA00022989"/>
    </source>
</evidence>
<dbReference type="Gene3D" id="1.10.630.10">
    <property type="entry name" value="Cytochrome P450"/>
    <property type="match status" value="2"/>
</dbReference>
<sequence length="264" mass="30169">MDPKLIREVLSNKSGEFRKPKISAFVKLFVTGLGTYDGEKWAKHRKILNPAFHMEKLKLMLGAFSHCTEVMIRRWDKLTGSTGSSKLDISQEFHSLTGDMLSKAAFGPIPRVTITDPKLIREVMSNKSGEFRKSKISAFVKLFVTGLGTYDGEKWAKHRKILNPAFHMEKLKLMLGKFSHYTEDMIRRRDKLTGSTGSSELDISQEFHSLTGDILSKASFGSNFEEGKLIFSLLREQYERIFTAKLAINVFPWLRFVPTKINNR</sequence>
<proteinExistence type="inferred from homology"/>
<evidence type="ECO:0000256" key="9">
    <source>
        <dbReference type="ARBA" id="ARBA00023004"/>
    </source>
</evidence>
<comment type="subcellular location">
    <subcellularLocation>
        <location evidence="2">Membrane</location>
    </subcellularLocation>
</comment>
<evidence type="ECO:0000256" key="6">
    <source>
        <dbReference type="ARBA" id="ARBA00022723"/>
    </source>
</evidence>
<dbReference type="InterPro" id="IPR002402">
    <property type="entry name" value="Cyt_P450_E_grp-II"/>
</dbReference>
<accession>A0ABS8WIZ4</accession>
<evidence type="ECO:0000256" key="10">
    <source>
        <dbReference type="ARBA" id="ARBA00023033"/>
    </source>
</evidence>
<dbReference type="InterPro" id="IPR001128">
    <property type="entry name" value="Cyt_P450"/>
</dbReference>
<protein>
    <recommendedName>
        <fullName evidence="14">Cytochrome P450</fullName>
    </recommendedName>
</protein>
<dbReference type="PANTHER" id="PTHR24282">
    <property type="entry name" value="CYTOCHROME P450 FAMILY MEMBER"/>
    <property type="match status" value="1"/>
</dbReference>
<evidence type="ECO:0000313" key="13">
    <source>
        <dbReference type="Proteomes" id="UP000823775"/>
    </source>
</evidence>
<dbReference type="Pfam" id="PF00067">
    <property type="entry name" value="p450"/>
    <property type="match status" value="1"/>
</dbReference>
<keyword evidence="5" id="KW-0812">Transmembrane</keyword>
<name>A0ABS8WIZ4_DATST</name>
<evidence type="ECO:0000313" key="12">
    <source>
        <dbReference type="EMBL" id="MCE3049405.1"/>
    </source>
</evidence>
<keyword evidence="9" id="KW-0408">Iron</keyword>
<evidence type="ECO:0000256" key="2">
    <source>
        <dbReference type="ARBA" id="ARBA00004370"/>
    </source>
</evidence>
<evidence type="ECO:0000256" key="3">
    <source>
        <dbReference type="ARBA" id="ARBA00010617"/>
    </source>
</evidence>
<evidence type="ECO:0000256" key="5">
    <source>
        <dbReference type="ARBA" id="ARBA00022692"/>
    </source>
</evidence>
<dbReference type="PANTHER" id="PTHR24282:SF247">
    <property type="entry name" value="11-OXO-BETA-AMYRIN 30-OXIDASE-LIKE"/>
    <property type="match status" value="1"/>
</dbReference>
<keyword evidence="4" id="KW-0349">Heme</keyword>
<keyword evidence="6" id="KW-0479">Metal-binding</keyword>
<evidence type="ECO:0000256" key="8">
    <source>
        <dbReference type="ARBA" id="ARBA00023002"/>
    </source>
</evidence>